<evidence type="ECO:0000313" key="1">
    <source>
        <dbReference type="EMBL" id="MCG9962334.1"/>
    </source>
</evidence>
<reference evidence="1 2" key="1">
    <citation type="submission" date="2020-08" db="EMBL/GenBank/DDBJ databases">
        <title>Whole genome sequence of Shewanella sp strain PS-2.</title>
        <authorList>
            <person name="Das S.K."/>
        </authorList>
    </citation>
    <scope>NUCLEOTIDE SEQUENCE [LARGE SCALE GENOMIC DNA]</scope>
    <source>
        <strain evidence="1 2">PS-2</strain>
    </source>
</reference>
<evidence type="ECO:0000313" key="2">
    <source>
        <dbReference type="Proteomes" id="UP000829384"/>
    </source>
</evidence>
<keyword evidence="2" id="KW-1185">Reference proteome</keyword>
<name>A0ABS9QPQ0_9GAMM</name>
<sequence>MHHINTIHGGKAKFEDFMIFSQLDEAEQSEATVDDVLMMLKASAIKKQTD</sequence>
<dbReference type="EMBL" id="JACSDI010000001">
    <property type="protein sequence ID" value="MCG9962334.1"/>
    <property type="molecule type" value="Genomic_DNA"/>
</dbReference>
<protein>
    <submittedName>
        <fullName evidence="1">Uncharacterized protein</fullName>
    </submittedName>
</protein>
<comment type="caution">
    <text evidence="1">The sequence shown here is derived from an EMBL/GenBank/DDBJ whole genome shotgun (WGS) entry which is preliminary data.</text>
</comment>
<gene>
    <name evidence="1" type="ORF">H9J30_00045</name>
</gene>
<accession>A0ABS9QPQ0</accession>
<organism evidence="1 2">
    <name type="scientific">Shewanella cutis</name>
    <dbReference type="NCBI Taxonomy" id="2766780"/>
    <lineage>
        <taxon>Bacteria</taxon>
        <taxon>Pseudomonadati</taxon>
        <taxon>Pseudomonadota</taxon>
        <taxon>Gammaproteobacteria</taxon>
        <taxon>Alteromonadales</taxon>
        <taxon>Shewanellaceae</taxon>
        <taxon>Shewanella</taxon>
    </lineage>
</organism>
<dbReference type="Proteomes" id="UP000829384">
    <property type="component" value="Unassembled WGS sequence"/>
</dbReference>
<proteinExistence type="predicted"/>